<comment type="similarity">
    <text evidence="2">Belongs to the polysaccharide lyase 1 family.</text>
</comment>
<evidence type="ECO:0000256" key="3">
    <source>
        <dbReference type="SAM" id="MobiDB-lite"/>
    </source>
</evidence>
<dbReference type="SMART" id="SM00656">
    <property type="entry name" value="Amb_all"/>
    <property type="match status" value="1"/>
</dbReference>
<dbReference type="SUPFAM" id="SSF51126">
    <property type="entry name" value="Pectin lyase-like"/>
    <property type="match status" value="1"/>
</dbReference>
<dbReference type="PANTHER" id="PTHR31683:SF18">
    <property type="entry name" value="PECTATE LYASE 21-RELATED"/>
    <property type="match status" value="1"/>
</dbReference>
<evidence type="ECO:0000313" key="7">
    <source>
        <dbReference type="Proteomes" id="UP000680865"/>
    </source>
</evidence>
<dbReference type="GO" id="GO:0030570">
    <property type="term" value="F:pectate lyase activity"/>
    <property type="evidence" value="ECO:0007669"/>
    <property type="project" value="InterPro"/>
</dbReference>
<proteinExistence type="inferred from homology"/>
<keyword evidence="4" id="KW-0732">Signal</keyword>
<dbReference type="Proteomes" id="UP000680865">
    <property type="component" value="Unassembled WGS sequence"/>
</dbReference>
<reference evidence="6" key="1">
    <citation type="submission" date="2021-03" db="EMBL/GenBank/DDBJ databases">
        <title>Whole genome shotgun sequence of Actinoplanes consettensis NBRC 14913.</title>
        <authorList>
            <person name="Komaki H."/>
            <person name="Tamura T."/>
        </authorList>
    </citation>
    <scope>NUCLEOTIDE SEQUENCE</scope>
    <source>
        <strain evidence="6">NBRC 14913</strain>
    </source>
</reference>
<evidence type="ECO:0000256" key="4">
    <source>
        <dbReference type="SAM" id="SignalP"/>
    </source>
</evidence>
<evidence type="ECO:0000256" key="2">
    <source>
        <dbReference type="RuleBase" id="RU361173"/>
    </source>
</evidence>
<name>A0A919SJW2_9ACTN</name>
<dbReference type="InterPro" id="IPR002022">
    <property type="entry name" value="Pec_lyase"/>
</dbReference>
<sequence>MEDAPKKKASRKRKVVLAAGMAAVVAGIGAAATVSFAGTGAGTDASTKAATTTAFSDTFEDGDTAGWTKSGGTWAVTGDDSKVLRQGKTGATLAREFAGDTSWTDYTVTASVEPITIKADGYAGIVARSTSSTSFYRLALAGTGKVRLESVRSGTATVLGEAALTVSAGNAYTLGLTVSGSTLTGSVNGASVVSATASSFGNGRIGLQTYDATAQFDNVTVTTTGAASPTATATASPTATATATASPTATPSATASPTPTKSSTGTFESSPIGFGAGTTGGAGGTTVQITSLSQLKTEAASDGKKILQLSTVLKGSGSDEVVVSSDKTIVGVGANAGLTGGGFFVKKAGNVIIRNLKISFAQAPVDLIAAQKSDHLWFDHNELFNDTSHDKDFYDGLLDLTHATDFVTVSWNHLHDHAKGSLIGHSDSNAAEDTGHLRITYSHNWFDNVASRLPRVRFGTVHLYDNLFTDAKTSGIHCLMNAQCLVQNNVFVNVKLPVWTTEDSDLDGFAVATGNDFGGEEPVITRAGSFTTAPYSVTLEPVSAVSALVKGGAGTGKI</sequence>
<keyword evidence="2" id="KW-0119">Carbohydrate metabolism</keyword>
<evidence type="ECO:0000313" key="6">
    <source>
        <dbReference type="EMBL" id="GIM73041.1"/>
    </source>
</evidence>
<evidence type="ECO:0000256" key="1">
    <source>
        <dbReference type="ARBA" id="ARBA00023239"/>
    </source>
</evidence>
<dbReference type="Pfam" id="PF00544">
    <property type="entry name" value="Pectate_lyase_4"/>
    <property type="match status" value="1"/>
</dbReference>
<dbReference type="Gene3D" id="2.60.120.560">
    <property type="entry name" value="Exo-inulinase, domain 1"/>
    <property type="match status" value="1"/>
</dbReference>
<dbReference type="GO" id="GO:0005576">
    <property type="term" value="C:extracellular region"/>
    <property type="evidence" value="ECO:0007669"/>
    <property type="project" value="UniProtKB-SubCell"/>
</dbReference>
<dbReference type="PANTHER" id="PTHR31683">
    <property type="entry name" value="PECTATE LYASE 18-RELATED"/>
    <property type="match status" value="1"/>
</dbReference>
<accession>A0A919SJW2</accession>
<dbReference type="InterPro" id="IPR045032">
    <property type="entry name" value="PEL"/>
</dbReference>
<dbReference type="AlphaFoldDB" id="A0A919SJW2"/>
<comment type="subcellular location">
    <subcellularLocation>
        <location evidence="2">Secreted</location>
    </subcellularLocation>
</comment>
<keyword evidence="1 2" id="KW-0456">Lyase</keyword>
<feature type="signal peptide" evidence="4">
    <location>
        <begin position="1"/>
        <end position="37"/>
    </location>
</feature>
<keyword evidence="2" id="KW-0624">Polysaccharide degradation</keyword>
<keyword evidence="2" id="KW-0964">Secreted</keyword>
<feature type="chain" id="PRO_5036673434" description="Pectate lyase domain-containing protein" evidence="4">
    <location>
        <begin position="38"/>
        <end position="558"/>
    </location>
</feature>
<feature type="domain" description="Pectate lyase" evidence="5">
    <location>
        <begin position="282"/>
        <end position="497"/>
    </location>
</feature>
<keyword evidence="7" id="KW-1185">Reference proteome</keyword>
<protein>
    <recommendedName>
        <fullName evidence="5">Pectate lyase domain-containing protein</fullName>
    </recommendedName>
</protein>
<dbReference type="InterPro" id="IPR011050">
    <property type="entry name" value="Pectin_lyase_fold/virulence"/>
</dbReference>
<dbReference type="RefSeq" id="WP_212998114.1">
    <property type="nucleotide sequence ID" value="NZ_BAAATW010000007.1"/>
</dbReference>
<gene>
    <name evidence="6" type="ORF">Aco04nite_33330</name>
</gene>
<dbReference type="Gene3D" id="2.160.20.10">
    <property type="entry name" value="Single-stranded right-handed beta-helix, Pectin lyase-like"/>
    <property type="match status" value="1"/>
</dbReference>
<dbReference type="InterPro" id="IPR012334">
    <property type="entry name" value="Pectin_lyas_fold"/>
</dbReference>
<comment type="caution">
    <text evidence="6">The sequence shown here is derived from an EMBL/GenBank/DDBJ whole genome shotgun (WGS) entry which is preliminary data.</text>
</comment>
<feature type="compositionally biased region" description="Low complexity" evidence="3">
    <location>
        <begin position="226"/>
        <end position="266"/>
    </location>
</feature>
<dbReference type="EMBL" id="BOQP01000016">
    <property type="protein sequence ID" value="GIM73041.1"/>
    <property type="molecule type" value="Genomic_DNA"/>
</dbReference>
<dbReference type="GO" id="GO:0000272">
    <property type="term" value="P:polysaccharide catabolic process"/>
    <property type="evidence" value="ECO:0007669"/>
    <property type="project" value="UniProtKB-KW"/>
</dbReference>
<evidence type="ECO:0000259" key="5">
    <source>
        <dbReference type="SMART" id="SM00656"/>
    </source>
</evidence>
<feature type="region of interest" description="Disordered" evidence="3">
    <location>
        <begin position="226"/>
        <end position="279"/>
    </location>
</feature>
<organism evidence="6 7">
    <name type="scientific">Winogradskya consettensis</name>
    <dbReference type="NCBI Taxonomy" id="113560"/>
    <lineage>
        <taxon>Bacteria</taxon>
        <taxon>Bacillati</taxon>
        <taxon>Actinomycetota</taxon>
        <taxon>Actinomycetes</taxon>
        <taxon>Micromonosporales</taxon>
        <taxon>Micromonosporaceae</taxon>
        <taxon>Winogradskya</taxon>
    </lineage>
</organism>